<keyword evidence="2" id="KW-1185">Reference proteome</keyword>
<protein>
    <submittedName>
        <fullName evidence="1">Uncharacterized protein</fullName>
    </submittedName>
</protein>
<dbReference type="Proteomes" id="UP001054837">
    <property type="component" value="Unassembled WGS sequence"/>
</dbReference>
<reference evidence="1 2" key="1">
    <citation type="submission" date="2021-06" db="EMBL/GenBank/DDBJ databases">
        <title>Caerostris darwini draft genome.</title>
        <authorList>
            <person name="Kono N."/>
            <person name="Arakawa K."/>
        </authorList>
    </citation>
    <scope>NUCLEOTIDE SEQUENCE [LARGE SCALE GENOMIC DNA]</scope>
</reference>
<comment type="caution">
    <text evidence="1">The sequence shown here is derived from an EMBL/GenBank/DDBJ whole genome shotgun (WGS) entry which is preliminary data.</text>
</comment>
<sequence>MTMEFTEIENFQFLRVNILNFTIRRRNEGIRGEVPPFCRSCCEPLISLPESPVNNPFNKCLFKSGQLLPNRFSTQRHKRAADFTTGGSFAPE</sequence>
<dbReference type="EMBL" id="BPLQ01002032">
    <property type="protein sequence ID" value="GIX87921.1"/>
    <property type="molecule type" value="Genomic_DNA"/>
</dbReference>
<name>A0AAV4NVC3_9ARAC</name>
<evidence type="ECO:0000313" key="1">
    <source>
        <dbReference type="EMBL" id="GIX87921.1"/>
    </source>
</evidence>
<evidence type="ECO:0000313" key="2">
    <source>
        <dbReference type="Proteomes" id="UP001054837"/>
    </source>
</evidence>
<proteinExistence type="predicted"/>
<dbReference type="AlphaFoldDB" id="A0AAV4NVC3"/>
<accession>A0AAV4NVC3</accession>
<organism evidence="1 2">
    <name type="scientific">Caerostris darwini</name>
    <dbReference type="NCBI Taxonomy" id="1538125"/>
    <lineage>
        <taxon>Eukaryota</taxon>
        <taxon>Metazoa</taxon>
        <taxon>Ecdysozoa</taxon>
        <taxon>Arthropoda</taxon>
        <taxon>Chelicerata</taxon>
        <taxon>Arachnida</taxon>
        <taxon>Araneae</taxon>
        <taxon>Araneomorphae</taxon>
        <taxon>Entelegynae</taxon>
        <taxon>Araneoidea</taxon>
        <taxon>Araneidae</taxon>
        <taxon>Caerostris</taxon>
    </lineage>
</organism>
<gene>
    <name evidence="1" type="ORF">CDAR_437511</name>
</gene>